<dbReference type="GO" id="GO:0007165">
    <property type="term" value="P:signal transduction"/>
    <property type="evidence" value="ECO:0007669"/>
    <property type="project" value="UniProtKB-KW"/>
</dbReference>
<accession>A0A0F4QR23</accession>
<feature type="domain" description="Methyl-accepting transducer" evidence="7">
    <location>
        <begin position="389"/>
        <end position="625"/>
    </location>
</feature>
<sequence>MNLLKRFSIIQLSIISSTALLIFILILLSKVVFQYWQDIEATKKDIAYIGLLDAMEKVAHHHAVERGLTAGFLGNPNGQTRQAVAAQRIKADASVAALEDLYRGEFKEDKKVQKWLPNLFTLLREKGALRREVDQQQGKNAFNYYSHVNQLTLSTAMRMQAYVTNRELASNLSIAFLMAQSKERKGQLRGKVNGVLARQSVDEATKRDLAYYQLQLTLLKEQLETALSDDTLNTYKQIMSDSRAQTLDRVITTVSTADSIDFSQLPDSGQWFAQATGQIQDVKALLDKQWEHTRIISEAYQANLIEQMIWLFVLFLIFMLFITVINTHLFTSLRDELNELTGILTKVANNGDLTLDVRLKTSDELGKISESIHNTVYAFKDLLVGLSKSINVGTKLGNQMEKAASHVTEDAQRTQSLATNIAAAIEQMAATSEDIAKAASDTLTASDQLNDESKKLLEDNQRNLDAMNVLSQNMEQVNEMALNMEKQVEEINTILDSIRSVADQTNLLALNAAIEAARAGEHGRGFAVVADEVRGLANNSKGSSEQISTLLLSLNDISRNVVSAIKENTGLASSIMSEVEQTRQVSMQVSDHSNHVEQLTTSVATAAQEQSVVAQDISSNTTAVLDAANEELKTSQALQKLFDDMKLNSDTLQRTMDNFKID</sequence>
<dbReference type="InterPro" id="IPR003660">
    <property type="entry name" value="HAMP_dom"/>
</dbReference>
<keyword evidence="2 4" id="KW-0807">Transducer</keyword>
<evidence type="ECO:0000256" key="2">
    <source>
        <dbReference type="ARBA" id="ARBA00023224"/>
    </source>
</evidence>
<dbReference type="CDD" id="cd11386">
    <property type="entry name" value="MCP_signal"/>
    <property type="match status" value="1"/>
</dbReference>
<evidence type="ECO:0000313" key="9">
    <source>
        <dbReference type="EMBL" id="KJZ10123.1"/>
    </source>
</evidence>
<keyword evidence="6" id="KW-1133">Transmembrane helix</keyword>
<comment type="caution">
    <text evidence="9">The sequence shown here is derived from an EMBL/GenBank/DDBJ whole genome shotgun (WGS) entry which is preliminary data.</text>
</comment>
<keyword evidence="10" id="KW-1185">Reference proteome</keyword>
<keyword evidence="5" id="KW-0175">Coiled coil</keyword>
<dbReference type="SUPFAM" id="SSF58104">
    <property type="entry name" value="Methyl-accepting chemotaxis protein (MCP) signaling domain"/>
    <property type="match status" value="1"/>
</dbReference>
<dbReference type="AlphaFoldDB" id="A0A0F4QR23"/>
<evidence type="ECO:0000256" key="3">
    <source>
        <dbReference type="ARBA" id="ARBA00029447"/>
    </source>
</evidence>
<dbReference type="RefSeq" id="WP_046004395.1">
    <property type="nucleotide sequence ID" value="NZ_JXYA01000016.1"/>
</dbReference>
<feature type="domain" description="HAMP" evidence="8">
    <location>
        <begin position="331"/>
        <end position="384"/>
    </location>
</feature>
<organism evidence="9 10">
    <name type="scientific">Pseudoalteromonas rubra</name>
    <dbReference type="NCBI Taxonomy" id="43658"/>
    <lineage>
        <taxon>Bacteria</taxon>
        <taxon>Pseudomonadati</taxon>
        <taxon>Pseudomonadota</taxon>
        <taxon>Gammaproteobacteria</taxon>
        <taxon>Alteromonadales</taxon>
        <taxon>Pseudoalteromonadaceae</taxon>
        <taxon>Pseudoalteromonas</taxon>
    </lineage>
</organism>
<reference evidence="9 10" key="1">
    <citation type="journal article" date="2015" name="BMC Genomics">
        <title>Genome mining reveals unlocked bioactive potential of marine Gram-negative bacteria.</title>
        <authorList>
            <person name="Machado H."/>
            <person name="Sonnenschein E.C."/>
            <person name="Melchiorsen J."/>
            <person name="Gram L."/>
        </authorList>
    </citation>
    <scope>NUCLEOTIDE SEQUENCE [LARGE SCALE GENOMIC DNA]</scope>
    <source>
        <strain evidence="9 10">S2471</strain>
    </source>
</reference>
<evidence type="ECO:0000313" key="10">
    <source>
        <dbReference type="Proteomes" id="UP000033452"/>
    </source>
</evidence>
<dbReference type="PROSITE" id="PS50885">
    <property type="entry name" value="HAMP"/>
    <property type="match status" value="1"/>
</dbReference>
<gene>
    <name evidence="9" type="ORF">TW77_07730</name>
</gene>
<dbReference type="PROSITE" id="PS50111">
    <property type="entry name" value="CHEMOTAXIS_TRANSDUC_2"/>
    <property type="match status" value="1"/>
</dbReference>
<dbReference type="InterPro" id="IPR004089">
    <property type="entry name" value="MCPsignal_dom"/>
</dbReference>
<evidence type="ECO:0000256" key="6">
    <source>
        <dbReference type="SAM" id="Phobius"/>
    </source>
</evidence>
<dbReference type="OrthoDB" id="2489132at2"/>
<comment type="subcellular location">
    <subcellularLocation>
        <location evidence="1">Membrane</location>
    </subcellularLocation>
</comment>
<name>A0A0F4QR23_9GAMM</name>
<dbReference type="GO" id="GO:0006935">
    <property type="term" value="P:chemotaxis"/>
    <property type="evidence" value="ECO:0007669"/>
    <property type="project" value="UniProtKB-ARBA"/>
</dbReference>
<feature type="coiled-coil region" evidence="5">
    <location>
        <begin position="467"/>
        <end position="494"/>
    </location>
</feature>
<evidence type="ECO:0000259" key="7">
    <source>
        <dbReference type="PROSITE" id="PS50111"/>
    </source>
</evidence>
<dbReference type="SMART" id="SM00283">
    <property type="entry name" value="MA"/>
    <property type="match status" value="1"/>
</dbReference>
<dbReference type="PATRIC" id="fig|43658.5.peg.1625"/>
<feature type="transmembrane region" description="Helical" evidence="6">
    <location>
        <begin position="308"/>
        <end position="330"/>
    </location>
</feature>
<evidence type="ECO:0000256" key="4">
    <source>
        <dbReference type="PROSITE-ProRule" id="PRU00284"/>
    </source>
</evidence>
<feature type="transmembrane region" description="Helical" evidence="6">
    <location>
        <begin position="12"/>
        <end position="36"/>
    </location>
</feature>
<dbReference type="Proteomes" id="UP000033452">
    <property type="component" value="Unassembled WGS sequence"/>
</dbReference>
<dbReference type="Pfam" id="PF08376">
    <property type="entry name" value="NIT"/>
    <property type="match status" value="1"/>
</dbReference>
<comment type="similarity">
    <text evidence="3">Belongs to the methyl-accepting chemotaxis (MCP) protein family.</text>
</comment>
<keyword evidence="6" id="KW-0812">Transmembrane</keyword>
<dbReference type="PANTHER" id="PTHR32089:SF112">
    <property type="entry name" value="LYSOZYME-LIKE PROTEIN-RELATED"/>
    <property type="match status" value="1"/>
</dbReference>
<proteinExistence type="inferred from homology"/>
<evidence type="ECO:0000259" key="8">
    <source>
        <dbReference type="PROSITE" id="PS50885"/>
    </source>
</evidence>
<keyword evidence="6" id="KW-0472">Membrane</keyword>
<dbReference type="GO" id="GO:0016020">
    <property type="term" value="C:membrane"/>
    <property type="evidence" value="ECO:0007669"/>
    <property type="project" value="UniProtKB-SubCell"/>
</dbReference>
<dbReference type="EMBL" id="JXYA01000016">
    <property type="protein sequence ID" value="KJZ10123.1"/>
    <property type="molecule type" value="Genomic_DNA"/>
</dbReference>
<dbReference type="PANTHER" id="PTHR32089">
    <property type="entry name" value="METHYL-ACCEPTING CHEMOTAXIS PROTEIN MCPB"/>
    <property type="match status" value="1"/>
</dbReference>
<dbReference type="Pfam" id="PF00015">
    <property type="entry name" value="MCPsignal"/>
    <property type="match status" value="1"/>
</dbReference>
<dbReference type="InterPro" id="IPR013587">
    <property type="entry name" value="Nitrate/nitrite_sensing"/>
</dbReference>
<protein>
    <submittedName>
        <fullName evidence="9">Chemotaxis protein</fullName>
    </submittedName>
</protein>
<evidence type="ECO:0000256" key="5">
    <source>
        <dbReference type="SAM" id="Coils"/>
    </source>
</evidence>
<evidence type="ECO:0000256" key="1">
    <source>
        <dbReference type="ARBA" id="ARBA00004370"/>
    </source>
</evidence>
<dbReference type="Gene3D" id="1.10.287.950">
    <property type="entry name" value="Methyl-accepting chemotaxis protein"/>
    <property type="match status" value="1"/>
</dbReference>